<feature type="disulfide bond" evidence="16">
    <location>
        <begin position="1974"/>
        <end position="2001"/>
    </location>
</feature>
<dbReference type="Proteomes" id="UP000242188">
    <property type="component" value="Unassembled WGS sequence"/>
</dbReference>
<evidence type="ECO:0000256" key="8">
    <source>
        <dbReference type="ARBA" id="ARBA00022729"/>
    </source>
</evidence>
<feature type="domain" description="Sushi" evidence="21">
    <location>
        <begin position="2295"/>
        <end position="2351"/>
    </location>
</feature>
<dbReference type="InterPro" id="IPR000742">
    <property type="entry name" value="EGF"/>
</dbReference>
<feature type="disulfide bond" evidence="15">
    <location>
        <begin position="1376"/>
        <end position="1385"/>
    </location>
</feature>
<feature type="domain" description="Sushi" evidence="21">
    <location>
        <begin position="1705"/>
        <end position="1765"/>
    </location>
</feature>
<evidence type="ECO:0000256" key="7">
    <source>
        <dbReference type="ARBA" id="ARBA00022692"/>
    </source>
</evidence>
<feature type="domain" description="Sushi" evidence="21">
    <location>
        <begin position="490"/>
        <end position="556"/>
    </location>
</feature>
<dbReference type="PROSITE" id="PS01186">
    <property type="entry name" value="EGF_2"/>
    <property type="match status" value="5"/>
</dbReference>
<dbReference type="Gene3D" id="2.10.50.10">
    <property type="entry name" value="Tumor Necrosis Factor Receptor, subunit A, domain 2"/>
    <property type="match status" value="4"/>
</dbReference>
<feature type="domain" description="EGF-like" evidence="18">
    <location>
        <begin position="1274"/>
        <end position="1310"/>
    </location>
</feature>
<feature type="domain" description="Sushi" evidence="21">
    <location>
        <begin position="3290"/>
        <end position="3351"/>
    </location>
</feature>
<dbReference type="InterPro" id="IPR035976">
    <property type="entry name" value="Sushi/SCR/CCP_sf"/>
</dbReference>
<evidence type="ECO:0000256" key="10">
    <source>
        <dbReference type="ARBA" id="ARBA00022837"/>
    </source>
</evidence>
<dbReference type="OrthoDB" id="6515930at2759"/>
<feature type="disulfide bond" evidence="16">
    <location>
        <begin position="3260"/>
        <end position="3287"/>
    </location>
</feature>
<feature type="disulfide bond" evidence="16">
    <location>
        <begin position="2322"/>
        <end position="2349"/>
    </location>
</feature>
<feature type="domain" description="EGF-like" evidence="18">
    <location>
        <begin position="1160"/>
        <end position="1196"/>
    </location>
</feature>
<feature type="domain" description="VWFA" evidence="19">
    <location>
        <begin position="76"/>
        <end position="257"/>
    </location>
</feature>
<evidence type="ECO:0000256" key="4">
    <source>
        <dbReference type="ARBA" id="ARBA00022525"/>
    </source>
</evidence>
<feature type="disulfide bond" evidence="16">
    <location>
        <begin position="2265"/>
        <end position="2292"/>
    </location>
</feature>
<evidence type="ECO:0000256" key="11">
    <source>
        <dbReference type="ARBA" id="ARBA00022989"/>
    </source>
</evidence>
<evidence type="ECO:0000256" key="14">
    <source>
        <dbReference type="ARBA" id="ARBA00023180"/>
    </source>
</evidence>
<keyword evidence="10" id="KW-0106">Calcium</keyword>
<evidence type="ECO:0000256" key="9">
    <source>
        <dbReference type="ARBA" id="ARBA00022737"/>
    </source>
</evidence>
<dbReference type="InterPro" id="IPR000152">
    <property type="entry name" value="EGF-type_Asp/Asn_hydroxyl_site"/>
</dbReference>
<dbReference type="GO" id="GO:0005509">
    <property type="term" value="F:calcium ion binding"/>
    <property type="evidence" value="ECO:0007669"/>
    <property type="project" value="InterPro"/>
</dbReference>
<feature type="domain" description="Sushi" evidence="21">
    <location>
        <begin position="2062"/>
        <end position="2119"/>
    </location>
</feature>
<feature type="domain" description="Sushi" evidence="21">
    <location>
        <begin position="2236"/>
        <end position="2294"/>
    </location>
</feature>
<feature type="disulfide bond" evidence="15">
    <location>
        <begin position="1186"/>
        <end position="1195"/>
    </location>
</feature>
<feature type="disulfide bond" evidence="16">
    <location>
        <begin position="2148"/>
        <end position="2175"/>
    </location>
</feature>
<feature type="domain" description="Sushi" evidence="21">
    <location>
        <begin position="719"/>
        <end position="782"/>
    </location>
</feature>
<feature type="domain" description="Sushi" evidence="21">
    <location>
        <begin position="2941"/>
        <end position="2998"/>
    </location>
</feature>
<dbReference type="SUPFAM" id="SSF57535">
    <property type="entry name" value="Complement control module/SCR domain"/>
    <property type="match status" value="35"/>
</dbReference>
<dbReference type="Gene3D" id="2.60.120.200">
    <property type="match status" value="1"/>
</dbReference>
<feature type="domain" description="EGF-like" evidence="18">
    <location>
        <begin position="1198"/>
        <end position="1234"/>
    </location>
</feature>
<feature type="domain" description="Sushi" evidence="21">
    <location>
        <begin position="2882"/>
        <end position="2940"/>
    </location>
</feature>
<keyword evidence="6 16" id="KW-0768">Sushi</keyword>
<keyword evidence="12" id="KW-0472">Membrane</keyword>
<feature type="disulfide bond" evidence="16">
    <location>
        <begin position="2032"/>
        <end position="2059"/>
    </location>
</feature>
<reference evidence="23 24" key="1">
    <citation type="journal article" date="2017" name="Nat. Ecol. Evol.">
        <title>Scallop genome provides insights into evolution of bilaterian karyotype and development.</title>
        <authorList>
            <person name="Wang S."/>
            <person name="Zhang J."/>
            <person name="Jiao W."/>
            <person name="Li J."/>
            <person name="Xun X."/>
            <person name="Sun Y."/>
            <person name="Guo X."/>
            <person name="Huan P."/>
            <person name="Dong B."/>
            <person name="Zhang L."/>
            <person name="Hu X."/>
            <person name="Sun X."/>
            <person name="Wang J."/>
            <person name="Zhao C."/>
            <person name="Wang Y."/>
            <person name="Wang D."/>
            <person name="Huang X."/>
            <person name="Wang R."/>
            <person name="Lv J."/>
            <person name="Li Y."/>
            <person name="Zhang Z."/>
            <person name="Liu B."/>
            <person name="Lu W."/>
            <person name="Hui Y."/>
            <person name="Liang J."/>
            <person name="Zhou Z."/>
            <person name="Hou R."/>
            <person name="Li X."/>
            <person name="Liu Y."/>
            <person name="Li H."/>
            <person name="Ning X."/>
            <person name="Lin Y."/>
            <person name="Zhao L."/>
            <person name="Xing Q."/>
            <person name="Dou J."/>
            <person name="Li Y."/>
            <person name="Mao J."/>
            <person name="Guo H."/>
            <person name="Dou H."/>
            <person name="Li T."/>
            <person name="Mu C."/>
            <person name="Jiang W."/>
            <person name="Fu Q."/>
            <person name="Fu X."/>
            <person name="Miao Y."/>
            <person name="Liu J."/>
            <person name="Yu Q."/>
            <person name="Li R."/>
            <person name="Liao H."/>
            <person name="Li X."/>
            <person name="Kong Y."/>
            <person name="Jiang Z."/>
            <person name="Chourrout D."/>
            <person name="Li R."/>
            <person name="Bao Z."/>
        </authorList>
    </citation>
    <scope>NUCLEOTIDE SEQUENCE [LARGE SCALE GENOMIC DNA]</scope>
    <source>
        <strain evidence="23 24">PY_sf001</strain>
    </source>
</reference>
<feature type="domain" description="Sushi" evidence="21">
    <location>
        <begin position="2466"/>
        <end position="2524"/>
    </location>
</feature>
<feature type="domain" description="EGF-like" evidence="18">
    <location>
        <begin position="1236"/>
        <end position="1272"/>
    </location>
</feature>
<feature type="domain" description="Sushi" evidence="21">
    <location>
        <begin position="370"/>
        <end position="429"/>
    </location>
</feature>
<dbReference type="InterPro" id="IPR003410">
    <property type="entry name" value="HYR_dom"/>
</dbReference>
<dbReference type="SMART" id="SM00159">
    <property type="entry name" value="PTX"/>
    <property type="match status" value="1"/>
</dbReference>
<dbReference type="InterPro" id="IPR018097">
    <property type="entry name" value="EGF_Ca-bd_CS"/>
</dbReference>
<feature type="disulfide bond" evidence="16">
    <location>
        <begin position="3322"/>
        <end position="3349"/>
    </location>
</feature>
<feature type="disulfide bond" evidence="15">
    <location>
        <begin position="1262"/>
        <end position="1271"/>
    </location>
</feature>
<dbReference type="SUPFAM" id="SSF57184">
    <property type="entry name" value="Growth factor receptor domain"/>
    <property type="match status" value="2"/>
</dbReference>
<comment type="caution">
    <text evidence="15">Lacks conserved residue(s) required for the propagation of feature annotation.</text>
</comment>
<feature type="signal peptide" evidence="17">
    <location>
        <begin position="1"/>
        <end position="25"/>
    </location>
</feature>
<comment type="caution">
    <text evidence="23">The sequence shown here is derived from an EMBL/GenBank/DDBJ whole genome shotgun (WGS) entry which is preliminary data.</text>
</comment>
<dbReference type="SMART" id="SM00179">
    <property type="entry name" value="EGF_CA"/>
    <property type="match status" value="6"/>
</dbReference>
<dbReference type="SMART" id="SM00032">
    <property type="entry name" value="CCP"/>
    <property type="match status" value="35"/>
</dbReference>
<dbReference type="Gene3D" id="2.10.25.10">
    <property type="entry name" value="Laminin"/>
    <property type="match status" value="6"/>
</dbReference>
<evidence type="ECO:0000256" key="17">
    <source>
        <dbReference type="SAM" id="SignalP"/>
    </source>
</evidence>
<dbReference type="Pfam" id="PF12661">
    <property type="entry name" value="hEGF"/>
    <property type="match status" value="1"/>
</dbReference>
<dbReference type="FunFam" id="2.10.25.10:FF:000391">
    <property type="entry name" value="Weary, isoform C"/>
    <property type="match status" value="1"/>
</dbReference>
<evidence type="ECO:0000256" key="2">
    <source>
        <dbReference type="ARBA" id="ARBA00004613"/>
    </source>
</evidence>
<feature type="domain" description="Sushi" evidence="21">
    <location>
        <begin position="1648"/>
        <end position="1704"/>
    </location>
</feature>
<dbReference type="PANTHER" id="PTHR46393">
    <property type="entry name" value="SUSHI DOMAIN-CONTAINING PROTEIN"/>
    <property type="match status" value="1"/>
</dbReference>
<evidence type="ECO:0000256" key="13">
    <source>
        <dbReference type="ARBA" id="ARBA00023157"/>
    </source>
</evidence>
<dbReference type="EMBL" id="NEDP02000216">
    <property type="protein sequence ID" value="OWF56319.1"/>
    <property type="molecule type" value="Genomic_DNA"/>
</dbReference>
<gene>
    <name evidence="23" type="ORF">KP79_PYT08275</name>
</gene>
<evidence type="ECO:0000259" key="21">
    <source>
        <dbReference type="PROSITE" id="PS50923"/>
    </source>
</evidence>
<dbReference type="PROSITE" id="PS01187">
    <property type="entry name" value="EGF_CA"/>
    <property type="match status" value="3"/>
</dbReference>
<feature type="domain" description="Sushi" evidence="21">
    <location>
        <begin position="1766"/>
        <end position="1828"/>
    </location>
</feature>
<evidence type="ECO:0000259" key="22">
    <source>
        <dbReference type="PROSITE" id="PS51828"/>
    </source>
</evidence>
<dbReference type="InterPro" id="IPR009030">
    <property type="entry name" value="Growth_fac_rcpt_cys_sf"/>
</dbReference>
<feature type="domain" description="Sushi" evidence="21">
    <location>
        <begin position="3174"/>
        <end position="3231"/>
    </location>
</feature>
<accession>A0A210R5J9</accession>
<feature type="disulfide bond" evidence="16">
    <location>
        <begin position="2407"/>
        <end position="2450"/>
    </location>
</feature>
<feature type="disulfide bond" evidence="16">
    <location>
        <begin position="2206"/>
        <end position="2233"/>
    </location>
</feature>
<dbReference type="InterPro" id="IPR002035">
    <property type="entry name" value="VWF_A"/>
</dbReference>
<dbReference type="FunFam" id="2.10.25.10:FF:000472">
    <property type="entry name" value="Uncharacterized protein, isoform A"/>
    <property type="match status" value="1"/>
</dbReference>
<evidence type="ECO:0000313" key="23">
    <source>
        <dbReference type="EMBL" id="OWF56319.1"/>
    </source>
</evidence>
<feature type="disulfide bond" evidence="16">
    <location>
        <begin position="2436"/>
        <end position="2463"/>
    </location>
</feature>
<evidence type="ECO:0000256" key="16">
    <source>
        <dbReference type="PROSITE-ProRule" id="PRU00302"/>
    </source>
</evidence>
<dbReference type="GO" id="GO:0005886">
    <property type="term" value="C:plasma membrane"/>
    <property type="evidence" value="ECO:0007669"/>
    <property type="project" value="UniProtKB-SubCell"/>
</dbReference>
<dbReference type="PROSITE" id="PS50923">
    <property type="entry name" value="SUSHI"/>
    <property type="match status" value="34"/>
</dbReference>
<feature type="domain" description="Sushi" evidence="21">
    <location>
        <begin position="2178"/>
        <end position="2235"/>
    </location>
</feature>
<dbReference type="FunFam" id="2.10.25.10:FF:000143">
    <property type="entry name" value="Protein crumbs 1"/>
    <property type="match status" value="1"/>
</dbReference>
<keyword evidence="3" id="KW-1003">Cell membrane</keyword>
<keyword evidence="8 17" id="KW-0732">Signal</keyword>
<feature type="domain" description="HYR" evidence="20">
    <location>
        <begin position="555"/>
        <end position="639"/>
    </location>
</feature>
<feature type="domain" description="HYR" evidence="20">
    <location>
        <begin position="640"/>
        <end position="718"/>
    </location>
</feature>
<feature type="domain" description="Sushi" evidence="21">
    <location>
        <begin position="2120"/>
        <end position="2177"/>
    </location>
</feature>
<dbReference type="FunFam" id="2.10.25.10:FF:000004">
    <property type="entry name" value="Neurogenic locus notch 1"/>
    <property type="match status" value="1"/>
</dbReference>
<feature type="domain" description="Sushi" evidence="21">
    <location>
        <begin position="2004"/>
        <end position="2061"/>
    </location>
</feature>
<evidence type="ECO:0000256" key="1">
    <source>
        <dbReference type="ARBA" id="ARBA00004251"/>
    </source>
</evidence>
<feature type="domain" description="Sushi" evidence="21">
    <location>
        <begin position="1946"/>
        <end position="2003"/>
    </location>
</feature>
<evidence type="ECO:0000256" key="3">
    <source>
        <dbReference type="ARBA" id="ARBA00022475"/>
    </source>
</evidence>
<dbReference type="InterPro" id="IPR001881">
    <property type="entry name" value="EGF-like_Ca-bd_dom"/>
</dbReference>
<dbReference type="Gene3D" id="2.10.70.10">
    <property type="entry name" value="Complement Module, domain 1"/>
    <property type="match status" value="34"/>
</dbReference>
<feature type="disulfide bond" evidence="16">
    <location>
        <begin position="1916"/>
        <end position="1943"/>
    </location>
</feature>
<evidence type="ECO:0000259" key="20">
    <source>
        <dbReference type="PROSITE" id="PS50825"/>
    </source>
</evidence>
<dbReference type="SUPFAM" id="SSF49899">
    <property type="entry name" value="Concanavalin A-like lectins/glucanases"/>
    <property type="match status" value="1"/>
</dbReference>
<dbReference type="SMART" id="SM00327">
    <property type="entry name" value="VWA"/>
    <property type="match status" value="1"/>
</dbReference>
<dbReference type="FunFam" id="2.10.25.10:FF:000066">
    <property type="entry name" value="FAT atypical cadherin 4"/>
    <property type="match status" value="1"/>
</dbReference>
<feature type="disulfide bond" evidence="16">
    <location>
        <begin position="2852"/>
        <end position="2879"/>
    </location>
</feature>
<dbReference type="InterPro" id="IPR036465">
    <property type="entry name" value="vWFA_dom_sf"/>
</dbReference>
<dbReference type="PROSITE" id="PS50825">
    <property type="entry name" value="HYR"/>
    <property type="match status" value="2"/>
</dbReference>
<keyword evidence="5 15" id="KW-0245">EGF-like domain</keyword>
<feature type="disulfide bond" evidence="15">
    <location>
        <begin position="1338"/>
        <end position="1347"/>
    </location>
</feature>
<feature type="domain" description="Sushi" evidence="21">
    <location>
        <begin position="2765"/>
        <end position="2823"/>
    </location>
</feature>
<feature type="domain" description="Sushi" evidence="21">
    <location>
        <begin position="1589"/>
        <end position="1647"/>
    </location>
</feature>
<feature type="disulfide bond" evidence="16">
    <location>
        <begin position="3027"/>
        <end position="3054"/>
    </location>
</feature>
<sequence length="3419" mass="373580">MHRKLCSVWRLVLLCALLEFKISRSYRDTEERRHNQYSSYMNSPIPQLNKNKVNTLGPVLKRHVSELRETKNKKVDIIFLVDSSSSVGPHDFINEVKFVRKLLADFTVDSNHTRVSVVTFSSKSRVLRQIDYIADSTEDKHKCSLLQEDIPKIKFRGGGTYTLGAFLQAKDILAHSRPDSKKAVFLITDGFSNGGDPRPQAYVLRKNGVKIFTFGIRNGNVHELYDMASEPKNETCYILDTFEEFESLARRALHEDLSMGTFMEQPLDRCSHLCHGAGACCDPRATCGCGTHVGQFLCVCQGGHYGTGLPGDCFPCPSGTYKRIRGPGDVTSCTTCPDLNHITEPGALSSSQCFCKKGFRSFNETGCSALTCPEMTPPKHGYFVNDKCNNVFNAACGMKCKPGYELRGSSLRICQEGGVWSGTPTNCIMKTCPALPRPKNGNMICSNDDFTFSTMCRFTCDTGYKLVGSRKRQCLANALWTGIPTRCREITCQPLPSVRDGNVFPAMCNLGEVSFGTTCQISCYAGYTLVGSSRKQCTPDGMWIPSMDGEMSRCDDTEPPLLRCPFNIDVEADDTEDSAEVDWIVPLALDNSGYRPSVTVVPAVQPPKRFPIGLTAVKYIAEDHQGNMAKCHFSVIIRDVTPPTVDQCYSPLPFVSAERYANVTWNEPQFSDNSGEKVRVERSHEPGLFHQGTTIVRYVAFDESGNNSTCHVEISIIPHPCQFPDVPLSGARECTEEEDGVYCRVTCNEGYDFAIAPADVYFCAYDNVWRPEDKLPIPDCSAKAVSEAMTQPASITYLASVPCAEHNVLNEIQLAFERKVTEKVNALCTDSFSCSVENFATTCEQSEDFNTIRVVLGRDKRSLLRTINPYTNHGHGDTRVAKRSSPGITTSSIITFDFDIKGVVSKTGNVTADISRQKVLTDKLSNVMTKLEGKATHGELDLEMSGKRMQFANMTYDAKGPRPNCKPGSVAVNDLCVPCPIGTFFNIVSEECDSCQTGSFQPKEGQVTCVVCPHNTSTHGNNSKSERECKALCLPGTFSKDGLERCATCPVGTYQTIYGMTSCDSCPNNQTTIRRGSRQVIQCKDRCGLGHVSKNGLEPCYSCPRGTYQTEVAMSSCFRCPGDGTTAERGTTKISDCQGGWDPQMQADDPPGETLPQAVPVNDCFDDHCQNGGTCNFRDFGFHCECLPGFEGMNCETVTDECEGNPCLNSALCVDLEADFSCQCEPGYTGKKCEVDIDDCLTQPCQNNGTCVDEVNAYVCSCATGYQGDACERLIDDCKTNPCENSGTCENVLEGYTCTCSTGYEGADCEINTDECESSPCENGAECVDGIGAFRCRCLPGYIGKTCDVDIDECASTPCSPVSTCEDMVDGYVCHCPSGVTGAKCETELTDNYMLDFPSSGVTNYTTTTINTDLTALTVSFWMKTDDDTNQGTPFSYSSSNTMDNAFTLTNYEGFVISVNNHQQVTDVYANDGVWHHIIVTWASNRGSWKIYKDGVVWDSGYDLAAGEVIAGGGTFVVGQEQDPEGFSSSESFIGQLTRLNIWSNELPLTTIDEMRISCDVKQGDVIAWADVQSDMRGTLSAEPANFCRDCPVPVTPTYGTIEYGGTSSGSIVSYACLRGFNVAGRDRRQCLVTGDWEGGRTPTCQRVECGYPGNIHNGFVDGVFSYDNRVRYTCYKNHILIGNATRYCNSDGYWEGSEPTCQAVKCRLPELSENTRVLNSSRVYSPGDVVAFGCAKGHRMYTNHSTVLCQSDGTFLRSIPSCDLQTCKTPPIVDKASPREELSESSVGSIVTYDCDFAYALSDKNPSGTLRCLPSGEWEQNLPVCNILTCQEPPNVINGRAIWTSRTFLSTAEYICDAGYTIIELDNIAECVETRLWEPPPPECIPVDCGVPDSVPNSIIKADSYTYRSIVTYQCNGGFELQGNAQRSCLQNGSWSEGIPTCSPASCGTPDSIENGRFVGNEFTYGSTVRYSCNDGFLMSGVEERACGQDGHWTSQIPSCRRRECAKPPFISNGFFTNSAYYFGDEVIYDCNEGYNIQGNTTLACQADGSWTPSPPTCSPVECPALRNIRNGLVTMLGRTFTSKVEYSCDPGYDLEGESIRICQPEGYWSGKSPSCQPGSCATPLPIPNGNVDFKELKLGSVSTYECDTGYVLEGNDVRRCMTTLSWFDTDPVCNPVRCSDPPTIENGGRSTNGLSFQSVASYFCETGYVIQGSTTLTCSASREWTGLVPSCSVVRCESPSTVTSNGRMHGTDFTYNGTIHYECDVGYNLVGAANRTCLSSGAWDTPIPICEIVNCNRAFLANGFPSSFRTEYGSLISFTCRSGYVLFGSSERTCRENGLWSGPSPVCVICDPPPAVDFATFTVFDDGVVTYECNTGYDLEGRRQLECRIDGIYPDRPPRCVPKECPSIDGEEEFQNGTITYDGKTVGSIASYTCDEGFVLVGSNTSRCLSDGRWSGNVQFCNIIRCAGSFSLQNGDIENEFNNVYETVLSFRCNEGFVMIGNSAITCQSDGTWNGTEPTCNQIECESPEKLLNGEVNFNSLAYGSVVTYTCETGFEANGTLTRICELNGNWSGVAPTCTAIACSPPQSIENGEILGNNYHLGSQIRYRCNSGFILDSVSFRLCMYSKMWSGPEPNCNKVRCILPRTPPNARITSPRQPNYFYGDTVQLECNEGYELTRGHHTRRCEATRKWSRPIPRCTIIMCDDIPAKPNAMTNLLNGTTTYKSMVEVRCNEGFKSIGGSVVTATCELSGRWSAVRIECSRAECEDLPIISNARVSGDSFLYGDTLTVECIDGYSINGDTQLSCQGDGSWWSAIAPTCSIISCGNPGEFENGQIEGSLFDFNHEIVYACGIGYELVGSERRTCQQNGLWSGSVPTCRLITCTVPAIWKGSPSSVKVQYVVDDIVSYNCDEGYVMVGNTDLVCTSDGSWNGTLPQCDRITCPQPERIFNGEVMTNGEVYQSRAIFSCDEGFELEGVKVLMCIENGKWSAEFPVCNPVSCGEPTFVANSGRLGDLYTYGNLLTYFCEDGYTLEGDDVLVCLEDATWSSFPPQCEPISCGTPPEIPQTIRAGDDFSFKNKVYYTCETGYELQGNSMLRCAANSIWEGSMPVCSAVDCGAPPVLPHSTTIVFATTFDSVVTFRCNPGFTLRGDPMVKCSANGTWSLDRSLSCLAVDCGPPPTVPNSEVSVSSTTYPSEATYSCAAGFFMSENAVLRCDETGNWIGLNPRCEKNSCGAPKIRSNVIVIGNDHLLGGTVTFSCPVGYILIGKTNMSCTSSGEWSGTSPECQVVSCGDFPLYDSNLIVRTGTKDEYVYADNIDLICKEGYVLVGTSSSQCQANGRWSAVNPSCIEANVEACPARHDLANANTIPSAYREGEMYTVECMTGYRGIGNMEVTCTPENVWSNPSGICRSMTTASFD</sequence>
<evidence type="ECO:0000256" key="6">
    <source>
        <dbReference type="ARBA" id="ARBA00022659"/>
    </source>
</evidence>
<feature type="domain" description="Sushi" evidence="21">
    <location>
        <begin position="2703"/>
        <end position="2764"/>
    </location>
</feature>
<dbReference type="InterPro" id="IPR000436">
    <property type="entry name" value="Sushi_SCR_CCP_dom"/>
</dbReference>
<dbReference type="CDD" id="cd01450">
    <property type="entry name" value="vWFA_subfamily_ECM"/>
    <property type="match status" value="1"/>
</dbReference>
<keyword evidence="4" id="KW-0964">Secreted</keyword>
<dbReference type="GO" id="GO:0005576">
    <property type="term" value="C:extracellular region"/>
    <property type="evidence" value="ECO:0007669"/>
    <property type="project" value="UniProtKB-SubCell"/>
</dbReference>
<feature type="domain" description="Sushi" evidence="21">
    <location>
        <begin position="2583"/>
        <end position="2640"/>
    </location>
</feature>
<feature type="chain" id="PRO_5013347027" evidence="17">
    <location>
        <begin position="26"/>
        <end position="3419"/>
    </location>
</feature>
<feature type="domain" description="Sushi" evidence="21">
    <location>
        <begin position="2999"/>
        <end position="3056"/>
    </location>
</feature>
<feature type="domain" description="Sushi" evidence="21">
    <location>
        <begin position="3232"/>
        <end position="3289"/>
    </location>
</feature>
<evidence type="ECO:0000256" key="15">
    <source>
        <dbReference type="PROSITE-ProRule" id="PRU00076"/>
    </source>
</evidence>
<dbReference type="FunFam" id="2.10.70.10:FF:000011">
    <property type="entry name" value="CUB and sushi domain-containing protein 3 isoform A"/>
    <property type="match status" value="1"/>
</dbReference>
<keyword evidence="14" id="KW-0325">Glycoprotein</keyword>
<feature type="domain" description="Sushi" evidence="21">
    <location>
        <begin position="1829"/>
        <end position="1887"/>
    </location>
</feature>
<dbReference type="Pfam" id="PF00008">
    <property type="entry name" value="EGF"/>
    <property type="match status" value="4"/>
</dbReference>
<feature type="domain" description="Sushi" evidence="21">
    <location>
        <begin position="430"/>
        <end position="489"/>
    </location>
</feature>
<feature type="disulfide bond" evidence="16">
    <location>
        <begin position="3085"/>
        <end position="3112"/>
    </location>
</feature>
<dbReference type="InterPro" id="IPR001759">
    <property type="entry name" value="PTX_dom"/>
</dbReference>
<feature type="disulfide bond" evidence="16">
    <location>
        <begin position="400"/>
        <end position="427"/>
    </location>
</feature>
<keyword evidence="13 15" id="KW-1015">Disulfide bond</keyword>
<feature type="disulfide bond" evidence="16">
    <location>
        <begin position="1707"/>
        <end position="1750"/>
    </location>
</feature>
<evidence type="ECO:0000259" key="18">
    <source>
        <dbReference type="PROSITE" id="PS50026"/>
    </source>
</evidence>
<dbReference type="SUPFAM" id="SSF53300">
    <property type="entry name" value="vWA-like"/>
    <property type="match status" value="1"/>
</dbReference>
<dbReference type="InterPro" id="IPR011641">
    <property type="entry name" value="Tyr-kin_ephrin_A/B_rcpt-like"/>
</dbReference>
<feature type="disulfide bond" evidence="16">
    <location>
        <begin position="3383"/>
        <end position="3410"/>
    </location>
</feature>
<keyword evidence="9" id="KW-0677">Repeat</keyword>
<feature type="disulfide bond" evidence="16">
    <location>
        <begin position="1675"/>
        <end position="1702"/>
    </location>
</feature>
<name>A0A210R5J9_MIZYE</name>
<feature type="domain" description="EGF-like" evidence="18">
    <location>
        <begin position="1350"/>
        <end position="1386"/>
    </location>
</feature>
<dbReference type="PROSITE" id="PS00010">
    <property type="entry name" value="ASX_HYDROXYL"/>
    <property type="match status" value="5"/>
</dbReference>
<feature type="domain" description="Sushi" evidence="21">
    <location>
        <begin position="1888"/>
        <end position="1945"/>
    </location>
</feature>
<evidence type="ECO:0000256" key="12">
    <source>
        <dbReference type="ARBA" id="ARBA00023136"/>
    </source>
</evidence>
<comment type="subcellular location">
    <subcellularLocation>
        <location evidence="1">Cell membrane</location>
        <topology evidence="1">Single-pass type I membrane protein</topology>
    </subcellularLocation>
    <subcellularLocation>
        <location evidence="2">Secreted</location>
    </subcellularLocation>
</comment>
<feature type="disulfide bond" evidence="16">
    <location>
        <begin position="460"/>
        <end position="487"/>
    </location>
</feature>
<dbReference type="GO" id="GO:0023052">
    <property type="term" value="P:signaling"/>
    <property type="evidence" value="ECO:0007669"/>
    <property type="project" value="UniProtKB-ARBA"/>
</dbReference>
<dbReference type="SMART" id="SM00181">
    <property type="entry name" value="EGF"/>
    <property type="match status" value="8"/>
</dbReference>
<dbReference type="Pfam" id="PF02494">
    <property type="entry name" value="HYR"/>
    <property type="match status" value="2"/>
</dbReference>
<dbReference type="InterPro" id="IPR013320">
    <property type="entry name" value="ConA-like_dom_sf"/>
</dbReference>
<feature type="disulfide bond" evidence="16">
    <location>
        <begin position="2611"/>
        <end position="2638"/>
    </location>
</feature>
<dbReference type="PROSITE" id="PS50234">
    <property type="entry name" value="VWFA"/>
    <property type="match status" value="1"/>
</dbReference>
<feature type="disulfide bond" evidence="15">
    <location>
        <begin position="1224"/>
        <end position="1233"/>
    </location>
</feature>
<feature type="disulfide bond" evidence="16">
    <location>
        <begin position="2090"/>
        <end position="2117"/>
    </location>
</feature>
<dbReference type="FunFam" id="2.10.70.10:FF:000003">
    <property type="entry name" value="Versican core protein"/>
    <property type="match status" value="1"/>
</dbReference>
<evidence type="ECO:0000256" key="5">
    <source>
        <dbReference type="ARBA" id="ARBA00022536"/>
    </source>
</evidence>
<organism evidence="23 24">
    <name type="scientific">Mizuhopecten yessoensis</name>
    <name type="common">Japanese scallop</name>
    <name type="synonym">Patinopecten yessoensis</name>
    <dbReference type="NCBI Taxonomy" id="6573"/>
    <lineage>
        <taxon>Eukaryota</taxon>
        <taxon>Metazoa</taxon>
        <taxon>Spiralia</taxon>
        <taxon>Lophotrochozoa</taxon>
        <taxon>Mollusca</taxon>
        <taxon>Bivalvia</taxon>
        <taxon>Autobranchia</taxon>
        <taxon>Pteriomorphia</taxon>
        <taxon>Pectinida</taxon>
        <taxon>Pectinoidea</taxon>
        <taxon>Pectinidae</taxon>
        <taxon>Mizuhopecten</taxon>
    </lineage>
</organism>
<feature type="disulfide bond" evidence="16">
    <location>
        <begin position="2911"/>
        <end position="2938"/>
    </location>
</feature>
<feature type="domain" description="Sushi" evidence="21">
    <location>
        <begin position="3057"/>
        <end position="3114"/>
    </location>
</feature>
<feature type="domain" description="Pentraxin (PTX)" evidence="22">
    <location>
        <begin position="1391"/>
        <end position="1588"/>
    </location>
</feature>
<proteinExistence type="predicted"/>
<feature type="disulfide bond" evidence="16">
    <location>
        <begin position="2495"/>
        <end position="2522"/>
    </location>
</feature>
<protein>
    <submittedName>
        <fullName evidence="23">Sushi, von Willebrand factor type A, EGF and pentraxin domain-containing protein 1</fullName>
    </submittedName>
</protein>
<feature type="domain" description="Sushi" evidence="21">
    <location>
        <begin position="3355"/>
        <end position="3412"/>
    </location>
</feature>
<feature type="domain" description="EGF-like" evidence="18">
    <location>
        <begin position="1312"/>
        <end position="1348"/>
    </location>
</feature>
<dbReference type="Pfam" id="PF00354">
    <property type="entry name" value="Pentaxin"/>
    <property type="match status" value="1"/>
</dbReference>
<dbReference type="SUPFAM" id="SSF57196">
    <property type="entry name" value="EGF/Laminin"/>
    <property type="match status" value="3"/>
</dbReference>
<feature type="domain" description="Sushi" evidence="21">
    <location>
        <begin position="2641"/>
        <end position="2702"/>
    </location>
</feature>
<dbReference type="InterPro" id="IPR013032">
    <property type="entry name" value="EGF-like_CS"/>
</dbReference>
<evidence type="ECO:0000259" key="19">
    <source>
        <dbReference type="PROSITE" id="PS50234"/>
    </source>
</evidence>
<dbReference type="Pfam" id="PF00092">
    <property type="entry name" value="VWA"/>
    <property type="match status" value="1"/>
</dbReference>
<keyword evidence="11" id="KW-1133">Transmembrane helix</keyword>
<feature type="disulfide bond" evidence="16">
    <location>
        <begin position="2969"/>
        <end position="2996"/>
    </location>
</feature>
<feature type="domain" description="Sushi" evidence="21">
    <location>
        <begin position="2824"/>
        <end position="2881"/>
    </location>
</feature>
<keyword evidence="7" id="KW-0812">Transmembrane</keyword>
<feature type="disulfide bond" evidence="15">
    <location>
        <begin position="1300"/>
        <end position="1309"/>
    </location>
</feature>
<dbReference type="PANTHER" id="PTHR46393:SF7">
    <property type="entry name" value="COMPLEMENT C2"/>
    <property type="match status" value="1"/>
</dbReference>
<feature type="domain" description="Sushi" evidence="21">
    <location>
        <begin position="2525"/>
        <end position="2582"/>
    </location>
</feature>
<feature type="disulfide bond" evidence="16">
    <location>
        <begin position="2553"/>
        <end position="2580"/>
    </location>
</feature>
<dbReference type="Pfam" id="PF00084">
    <property type="entry name" value="Sushi"/>
    <property type="match status" value="34"/>
</dbReference>
<dbReference type="CDD" id="cd00054">
    <property type="entry name" value="EGF_CA"/>
    <property type="match status" value="6"/>
</dbReference>
<dbReference type="PROSITE" id="PS00022">
    <property type="entry name" value="EGF_1"/>
    <property type="match status" value="6"/>
</dbReference>
<dbReference type="PROSITE" id="PS50026">
    <property type="entry name" value="EGF_3"/>
    <property type="match status" value="6"/>
</dbReference>
<feature type="domain" description="Sushi" evidence="21">
    <location>
        <begin position="2405"/>
        <end position="2465"/>
    </location>
</feature>
<keyword evidence="24" id="KW-1185">Reference proteome</keyword>
<dbReference type="Pfam" id="PF07699">
    <property type="entry name" value="Ephrin_rec_like"/>
    <property type="match status" value="4"/>
</dbReference>
<dbReference type="GO" id="GO:0007154">
    <property type="term" value="P:cell communication"/>
    <property type="evidence" value="ECO:0007669"/>
    <property type="project" value="UniProtKB-ARBA"/>
</dbReference>
<dbReference type="SMART" id="SM01411">
    <property type="entry name" value="Ephrin_rec_like"/>
    <property type="match status" value="4"/>
</dbReference>
<feature type="disulfide bond" evidence="16">
    <location>
        <begin position="3202"/>
        <end position="3229"/>
    </location>
</feature>
<dbReference type="CDD" id="cd00033">
    <property type="entry name" value="CCP"/>
    <property type="match status" value="34"/>
</dbReference>
<dbReference type="Gene3D" id="3.40.50.410">
    <property type="entry name" value="von Willebrand factor, type A domain"/>
    <property type="match status" value="1"/>
</dbReference>
<feature type="domain" description="Sushi" evidence="21">
    <location>
        <begin position="3115"/>
        <end position="3173"/>
    </location>
</feature>
<evidence type="ECO:0000313" key="24">
    <source>
        <dbReference type="Proteomes" id="UP000242188"/>
    </source>
</evidence>
<dbReference type="PROSITE" id="PS51828">
    <property type="entry name" value="PTX_2"/>
    <property type="match status" value="1"/>
</dbReference>
<dbReference type="STRING" id="6573.A0A210R5J9"/>